<dbReference type="AlphaFoldDB" id="A0A1G7AT90"/>
<dbReference type="SMART" id="SM00487">
    <property type="entry name" value="DEXDc"/>
    <property type="match status" value="1"/>
</dbReference>
<dbReference type="PANTHER" id="PTHR47396">
    <property type="entry name" value="TYPE I RESTRICTION ENZYME ECOKI R PROTEIN"/>
    <property type="match status" value="1"/>
</dbReference>
<dbReference type="Pfam" id="PF04851">
    <property type="entry name" value="ResIII"/>
    <property type="match status" value="1"/>
</dbReference>
<dbReference type="PROSITE" id="PS51192">
    <property type="entry name" value="HELICASE_ATP_BIND_1"/>
    <property type="match status" value="1"/>
</dbReference>
<dbReference type="InterPro" id="IPR014001">
    <property type="entry name" value="Helicase_ATP-bd"/>
</dbReference>
<keyword evidence="1" id="KW-0812">Transmembrane</keyword>
<feature type="transmembrane region" description="Helical" evidence="1">
    <location>
        <begin position="707"/>
        <end position="740"/>
    </location>
</feature>
<dbReference type="OrthoDB" id="9758243at2"/>
<dbReference type="InterPro" id="IPR050742">
    <property type="entry name" value="Helicase_Restrict-Modif_Enz"/>
</dbReference>
<dbReference type="InterPro" id="IPR006935">
    <property type="entry name" value="Helicase/UvrB_N"/>
</dbReference>
<dbReference type="GO" id="GO:0005829">
    <property type="term" value="C:cytosol"/>
    <property type="evidence" value="ECO:0007669"/>
    <property type="project" value="TreeGrafter"/>
</dbReference>
<dbReference type="Gene3D" id="3.40.50.300">
    <property type="entry name" value="P-loop containing nucleotide triphosphate hydrolases"/>
    <property type="match status" value="2"/>
</dbReference>
<dbReference type="STRING" id="675864.SAMN04489747_2724"/>
<evidence type="ECO:0000259" key="2">
    <source>
        <dbReference type="PROSITE" id="PS51192"/>
    </source>
</evidence>
<dbReference type="GO" id="GO:0016787">
    <property type="term" value="F:hydrolase activity"/>
    <property type="evidence" value="ECO:0007669"/>
    <property type="project" value="InterPro"/>
</dbReference>
<keyword evidence="4" id="KW-1185">Reference proteome</keyword>
<dbReference type="GO" id="GO:0005524">
    <property type="term" value="F:ATP binding"/>
    <property type="evidence" value="ECO:0007669"/>
    <property type="project" value="InterPro"/>
</dbReference>
<dbReference type="EMBL" id="LT629688">
    <property type="protein sequence ID" value="SDE18069.1"/>
    <property type="molecule type" value="Genomic_DNA"/>
</dbReference>
<feature type="domain" description="Helicase ATP-binding" evidence="2">
    <location>
        <begin position="21"/>
        <end position="203"/>
    </location>
</feature>
<organism evidence="3 4">
    <name type="scientific">Auraticoccus monumenti</name>
    <dbReference type="NCBI Taxonomy" id="675864"/>
    <lineage>
        <taxon>Bacteria</taxon>
        <taxon>Bacillati</taxon>
        <taxon>Actinomycetota</taxon>
        <taxon>Actinomycetes</taxon>
        <taxon>Propionibacteriales</taxon>
        <taxon>Propionibacteriaceae</taxon>
        <taxon>Auraticoccus</taxon>
    </lineage>
</organism>
<protein>
    <submittedName>
        <fullName evidence="3">Type III restriction enzyme, res subunit</fullName>
    </submittedName>
</protein>
<gene>
    <name evidence="3" type="ORF">SAMN04489747_2724</name>
</gene>
<proteinExistence type="predicted"/>
<keyword evidence="1" id="KW-1133">Transmembrane helix</keyword>
<evidence type="ECO:0000313" key="4">
    <source>
        <dbReference type="Proteomes" id="UP000198546"/>
    </source>
</evidence>
<dbReference type="SUPFAM" id="SSF52540">
    <property type="entry name" value="P-loop containing nucleoside triphosphate hydrolases"/>
    <property type="match status" value="2"/>
</dbReference>
<keyword evidence="1" id="KW-0472">Membrane</keyword>
<dbReference type="GO" id="GO:0003677">
    <property type="term" value="F:DNA binding"/>
    <property type="evidence" value="ECO:0007669"/>
    <property type="project" value="InterPro"/>
</dbReference>
<sequence length="922" mass="98203">MDGDAPTPRPHQRQALSAVQDVWDRGGRRAWVVLPPGAGKTLVGLWVAAERLADPVDPVRRVVVLSPNTAIQGQWLDEAQRLVDAGALGATLSGSRSLEAGVTALTYQSLAVFDPDAESDDDGSATLVERLHDNGRELVRRLQAAGPLLLVLDECHHLLQVWGRLLEELLAGLPDARVLGLTATPPGVLTSSESALVETLFGPVVHQASIPALVREGQLAPFAELAWLVTPTPTELEWLAADGERFAELLAFLTDPTSGTIGFLSWLDLRFCHAAGTATTWNALSGAEPELCRAALRVHSAGLLARPPGARPGEADRVPPTAEDWLLLVEDWVQRHLRRTGDGADEAVLVRLRAALPGVGYALTRHGIRRGRPPVDRVLARTEAKAAATVQVVASERDTLGDRLRMLVLCDHERASATVPSVLADVLDARAGSAWAVLEALLADPGTAALAPLLVTGRTVAGDPSTLRLLAEQVRRRTPDLTLVVREEGPAAVLEGGWDSRRWVREVTELFEDGGCQVLVGTRGLLGEGWDARGVSGLVDLTTATTSTAVVQTRGRALRTDPAWPDKVAITWSVVALAPGHPQGHADWQRLVRKHTGFWGVDAAGQVVDGVAHLDPSFSPWAPPDAERLDALNASMVRRSQERAEVAARWQVGRPYRDELVHTVRVVPDARPLGTSTEPVPVVVEPAGRLVVRGGGGAGGQVSGWLLAGLGVVLAALPVLGAHPALLAAGLALLALGLVLQVRGQARRGRELVAAVRHPPSLQQIASAVADALHDCELVPVGAEAVRVVVEADGSHRCLLEGVDGEASRRFADALEEAVGPVLESRYLISRRSVGLDGVEGWREEVRVARGRPLPVLEVWHAVPAVLGRNVGQAEAYQRAWGRWVAEGELVATATPRGTGVLTAQLGNDPLAVTTLRRDAWE</sequence>
<evidence type="ECO:0000256" key="1">
    <source>
        <dbReference type="SAM" id="Phobius"/>
    </source>
</evidence>
<dbReference type="InterPro" id="IPR027417">
    <property type="entry name" value="P-loop_NTPase"/>
</dbReference>
<dbReference type="PANTHER" id="PTHR47396:SF1">
    <property type="entry name" value="ATP-DEPENDENT HELICASE IRC3-RELATED"/>
    <property type="match status" value="1"/>
</dbReference>
<evidence type="ECO:0000313" key="3">
    <source>
        <dbReference type="EMBL" id="SDE18069.1"/>
    </source>
</evidence>
<dbReference type="Proteomes" id="UP000198546">
    <property type="component" value="Chromosome i"/>
</dbReference>
<accession>A0A1G7AT90</accession>
<reference evidence="3 4" key="1">
    <citation type="submission" date="2016-10" db="EMBL/GenBank/DDBJ databases">
        <authorList>
            <person name="de Groot N.N."/>
        </authorList>
    </citation>
    <scope>NUCLEOTIDE SEQUENCE [LARGE SCALE GENOMIC DNA]</scope>
    <source>
        <strain evidence="3 4">MON 2.2</strain>
    </source>
</reference>
<dbReference type="RefSeq" id="WP_090594299.1">
    <property type="nucleotide sequence ID" value="NZ_LT629688.1"/>
</dbReference>
<name>A0A1G7AT90_9ACTN</name>